<reference evidence="1 2" key="1">
    <citation type="submission" date="2018-05" db="EMBL/GenBank/DDBJ databases">
        <title>Genomic Encyclopedia of Type Strains, Phase IV (KMG-IV): sequencing the most valuable type-strain genomes for metagenomic binning, comparative biology and taxonomic classification.</title>
        <authorList>
            <person name="Goeker M."/>
        </authorList>
    </citation>
    <scope>NUCLEOTIDE SEQUENCE [LARGE SCALE GENOMIC DNA]</scope>
    <source>
        <strain evidence="1 2">DSM 29661</strain>
    </source>
</reference>
<dbReference type="EMBL" id="QJKI01000023">
    <property type="protein sequence ID" value="PXX76016.1"/>
    <property type="molecule type" value="Genomic_DNA"/>
</dbReference>
<sequence length="186" mass="21254">MYCVCNKTSFLGLASGKLLGGVRILPDLVKYIACHMTMYVIGYVCKGSCLLRSDAVPVCPVSFPYRQTVIKFCYGADQDWLAKLSWRCCVALLHTRTVYGHTPAKNRKNRCAEFCWPLSLSFRKLCWRKKGRCHCFCRWLPGLVREGNSPRAKYLLLQSASFFRARQVRRPHAARPSLSPRFGPKP</sequence>
<proteinExistence type="predicted"/>
<dbReference type="Proteomes" id="UP000247555">
    <property type="component" value="Unassembled WGS sequence"/>
</dbReference>
<evidence type="ECO:0000313" key="1">
    <source>
        <dbReference type="EMBL" id="PXX76016.1"/>
    </source>
</evidence>
<gene>
    <name evidence="1" type="ORF">DFR34_12349</name>
</gene>
<organism evidence="1 2">
    <name type="scientific">Rivihabitans pingtungensis</name>
    <dbReference type="NCBI Taxonomy" id="1054498"/>
    <lineage>
        <taxon>Bacteria</taxon>
        <taxon>Pseudomonadati</taxon>
        <taxon>Pseudomonadota</taxon>
        <taxon>Betaproteobacteria</taxon>
        <taxon>Neisseriales</taxon>
        <taxon>Aquaspirillaceae</taxon>
        <taxon>Rivihabitans</taxon>
    </lineage>
</organism>
<name>A0A318L476_9NEIS</name>
<keyword evidence="2" id="KW-1185">Reference proteome</keyword>
<protein>
    <submittedName>
        <fullName evidence="1">Uncharacterized protein</fullName>
    </submittedName>
</protein>
<accession>A0A318L476</accession>
<evidence type="ECO:0000313" key="2">
    <source>
        <dbReference type="Proteomes" id="UP000247555"/>
    </source>
</evidence>
<comment type="caution">
    <text evidence="1">The sequence shown here is derived from an EMBL/GenBank/DDBJ whole genome shotgun (WGS) entry which is preliminary data.</text>
</comment>
<dbReference type="AlphaFoldDB" id="A0A318L476"/>